<protein>
    <submittedName>
        <fullName evidence="10">Cytochrome c</fullName>
    </submittedName>
</protein>
<evidence type="ECO:0000313" key="10">
    <source>
        <dbReference type="EMBL" id="MBF2707663.1"/>
    </source>
</evidence>
<evidence type="ECO:0000256" key="1">
    <source>
        <dbReference type="ARBA" id="ARBA00022448"/>
    </source>
</evidence>
<accession>A0A930U693</accession>
<keyword evidence="1" id="KW-0813">Transport</keyword>
<dbReference type="GO" id="GO:0009055">
    <property type="term" value="F:electron transfer activity"/>
    <property type="evidence" value="ECO:0007669"/>
    <property type="project" value="InterPro"/>
</dbReference>
<name>A0A930U693_9FLAO</name>
<dbReference type="SUPFAM" id="SSF46626">
    <property type="entry name" value="Cytochrome c"/>
    <property type="match status" value="1"/>
</dbReference>
<dbReference type="InterPro" id="IPR008168">
    <property type="entry name" value="Cyt_C_IC"/>
</dbReference>
<keyword evidence="4" id="KW-0249">Electron transport</keyword>
<feature type="signal peptide" evidence="8">
    <location>
        <begin position="1"/>
        <end position="25"/>
    </location>
</feature>
<evidence type="ECO:0000256" key="8">
    <source>
        <dbReference type="SAM" id="SignalP"/>
    </source>
</evidence>
<feature type="chain" id="PRO_5038108947" evidence="8">
    <location>
        <begin position="26"/>
        <end position="134"/>
    </location>
</feature>
<dbReference type="PRINTS" id="PR00605">
    <property type="entry name" value="CYTCHROMECIC"/>
</dbReference>
<dbReference type="PROSITE" id="PS51007">
    <property type="entry name" value="CYTC"/>
    <property type="match status" value="1"/>
</dbReference>
<keyword evidence="8" id="KW-0732">Signal</keyword>
<keyword evidence="2 6" id="KW-0349">Heme</keyword>
<feature type="region of interest" description="Disordered" evidence="7">
    <location>
        <begin position="28"/>
        <end position="47"/>
    </location>
</feature>
<keyword evidence="11" id="KW-1185">Reference proteome</keyword>
<evidence type="ECO:0000256" key="7">
    <source>
        <dbReference type="SAM" id="MobiDB-lite"/>
    </source>
</evidence>
<dbReference type="AlphaFoldDB" id="A0A930U693"/>
<proteinExistence type="predicted"/>
<keyword evidence="5 6" id="KW-0408">Iron</keyword>
<dbReference type="GO" id="GO:0005506">
    <property type="term" value="F:iron ion binding"/>
    <property type="evidence" value="ECO:0007669"/>
    <property type="project" value="InterPro"/>
</dbReference>
<dbReference type="Gene3D" id="1.10.760.10">
    <property type="entry name" value="Cytochrome c-like domain"/>
    <property type="match status" value="1"/>
</dbReference>
<dbReference type="GO" id="GO:0020037">
    <property type="term" value="F:heme binding"/>
    <property type="evidence" value="ECO:0007669"/>
    <property type="project" value="InterPro"/>
</dbReference>
<gene>
    <name evidence="10" type="ORF">IR213_03530</name>
</gene>
<keyword evidence="3 6" id="KW-0479">Metal-binding</keyword>
<evidence type="ECO:0000313" key="11">
    <source>
        <dbReference type="Proteomes" id="UP000646211"/>
    </source>
</evidence>
<dbReference type="EMBL" id="JADHEC010000005">
    <property type="protein sequence ID" value="MBF2707663.1"/>
    <property type="molecule type" value="Genomic_DNA"/>
</dbReference>
<evidence type="ECO:0000256" key="3">
    <source>
        <dbReference type="ARBA" id="ARBA00022723"/>
    </source>
</evidence>
<sequence>MKNMKKIIFGLAILAVFTFSQTTNAQAKPKGKEWKVPAGDASKKSPKVDAVAGKDIWGTNCKSCHGIKGLGDGTKAEKIDISCGDFSSKEFQSKSDGELFYYTKIGRKPMPSFKEKLSDTEVWQVVAYMRTFKK</sequence>
<dbReference type="Proteomes" id="UP000646211">
    <property type="component" value="Unassembled WGS sequence"/>
</dbReference>
<dbReference type="Pfam" id="PF13442">
    <property type="entry name" value="Cytochrome_CBB3"/>
    <property type="match status" value="1"/>
</dbReference>
<evidence type="ECO:0000256" key="2">
    <source>
        <dbReference type="ARBA" id="ARBA00022617"/>
    </source>
</evidence>
<feature type="compositionally biased region" description="Basic and acidic residues" evidence="7">
    <location>
        <begin position="30"/>
        <end position="47"/>
    </location>
</feature>
<evidence type="ECO:0000259" key="9">
    <source>
        <dbReference type="PROSITE" id="PS51007"/>
    </source>
</evidence>
<dbReference type="InterPro" id="IPR009056">
    <property type="entry name" value="Cyt_c-like_dom"/>
</dbReference>
<feature type="domain" description="Cytochrome c" evidence="9">
    <location>
        <begin position="48"/>
        <end position="133"/>
    </location>
</feature>
<comment type="caution">
    <text evidence="10">The sequence shown here is derived from an EMBL/GenBank/DDBJ whole genome shotgun (WGS) entry which is preliminary data.</text>
</comment>
<reference evidence="10" key="1">
    <citation type="submission" date="2020-11" db="EMBL/GenBank/DDBJ databases">
        <title>Genome of Flavobacterium soyangense.</title>
        <authorList>
            <person name="Liu Q."/>
            <person name="Xin Y.-H."/>
        </authorList>
    </citation>
    <scope>NUCLEOTIDE SEQUENCE</scope>
    <source>
        <strain evidence="10">CGMCC 1.13493</strain>
    </source>
</reference>
<evidence type="ECO:0000256" key="4">
    <source>
        <dbReference type="ARBA" id="ARBA00022982"/>
    </source>
</evidence>
<evidence type="ECO:0000256" key="5">
    <source>
        <dbReference type="ARBA" id="ARBA00023004"/>
    </source>
</evidence>
<dbReference type="RefSeq" id="WP_194310929.1">
    <property type="nucleotide sequence ID" value="NZ_JADHEC010000005.1"/>
</dbReference>
<dbReference type="InterPro" id="IPR036909">
    <property type="entry name" value="Cyt_c-like_dom_sf"/>
</dbReference>
<organism evidence="10 11">
    <name type="scientific">Flavobacterium soyangense</name>
    <dbReference type="NCBI Taxonomy" id="2023265"/>
    <lineage>
        <taxon>Bacteria</taxon>
        <taxon>Pseudomonadati</taxon>
        <taxon>Bacteroidota</taxon>
        <taxon>Flavobacteriia</taxon>
        <taxon>Flavobacteriales</taxon>
        <taxon>Flavobacteriaceae</taxon>
        <taxon>Flavobacterium</taxon>
    </lineage>
</organism>
<evidence type="ECO:0000256" key="6">
    <source>
        <dbReference type="PROSITE-ProRule" id="PRU00433"/>
    </source>
</evidence>